<reference evidence="1 2" key="1">
    <citation type="submission" date="2020-12" db="EMBL/GenBank/DDBJ databases">
        <title>Streptomyces typhae sp. nov., a novel endophytic actinomycete isolated from the root of cattail pollen (Typha angustifolia L.).</title>
        <authorList>
            <person name="Peng C."/>
            <person name="Liu C."/>
        </authorList>
    </citation>
    <scope>NUCLEOTIDE SEQUENCE [LARGE SCALE GENOMIC DNA]</scope>
    <source>
        <strain evidence="1 2">JCM 4753</strain>
    </source>
</reference>
<comment type="caution">
    <text evidence="1">The sequence shown here is derived from an EMBL/GenBank/DDBJ whole genome shotgun (WGS) entry which is preliminary data.</text>
</comment>
<gene>
    <name evidence="1" type="ORF">JGB26_20910</name>
</gene>
<organism evidence="1 2">
    <name type="scientific">Streptomyces flavofungini</name>
    <dbReference type="NCBI Taxonomy" id="68200"/>
    <lineage>
        <taxon>Bacteria</taxon>
        <taxon>Bacillati</taxon>
        <taxon>Actinomycetota</taxon>
        <taxon>Actinomycetes</taxon>
        <taxon>Kitasatosporales</taxon>
        <taxon>Streptomycetaceae</taxon>
        <taxon>Streptomyces</taxon>
    </lineage>
</organism>
<protein>
    <submittedName>
        <fullName evidence="1">Uncharacterized protein</fullName>
    </submittedName>
</protein>
<accession>A0ABS0X8M1</accession>
<name>A0ABS0X8M1_9ACTN</name>
<dbReference type="RefSeq" id="WP_190115462.1">
    <property type="nucleotide sequence ID" value="NZ_BMVR01000004.1"/>
</dbReference>
<dbReference type="SUPFAM" id="SSF53756">
    <property type="entry name" value="UDP-Glycosyltransferase/glycogen phosphorylase"/>
    <property type="match status" value="1"/>
</dbReference>
<evidence type="ECO:0000313" key="2">
    <source>
        <dbReference type="Proteomes" id="UP000634780"/>
    </source>
</evidence>
<evidence type="ECO:0000313" key="1">
    <source>
        <dbReference type="EMBL" id="MBJ3809550.1"/>
    </source>
</evidence>
<keyword evidence="2" id="KW-1185">Reference proteome</keyword>
<dbReference type="Proteomes" id="UP000634780">
    <property type="component" value="Unassembled WGS sequence"/>
</dbReference>
<dbReference type="EMBL" id="JAEKOZ010000012">
    <property type="protein sequence ID" value="MBJ3809550.1"/>
    <property type="molecule type" value="Genomic_DNA"/>
</dbReference>
<proteinExistence type="predicted"/>
<sequence length="419" mass="45512">MSVTMWEAHGQPVPVRPDVARWATRPVRRRVLAVVHTVTSGRRLLDAVRLLEGDWRVQVFFTAAPDVFSGGVPEFLDELRALVLPWSQAVGTVFDLALAAGHGGLHELHAPVVVLPHGAGHNKIVRARRGGAVAARGVYGLSRQRLVRDGSVVPEAIVLAHREELARLGRECPEAVPVAEVVGDPCFDRVTASRPARALYRQALRTGAGQRLVLVCSTWGPGSLLGSCGRELIDRLVAELPPEDYRVAALLHPHVWHTHSEWQVRSWFAGLGRGGLGVVSPRADWVGALVAADFVVGDHGSVSLYGAMTGRPVLFACLPDGDVDPGSPMAELASFAPRLHDDKPVRRQLARAAATYRADLHERVAARISSEPGRFARKMRALLYRKLRLRPPGALPATDPARLPHVLEYDEPGSVVSCR</sequence>